<keyword evidence="5" id="KW-0573">Peptidoglycan synthesis</keyword>
<keyword evidence="4" id="KW-0133">Cell shape</keyword>
<keyword evidence="2" id="KW-1003">Cell membrane</keyword>
<feature type="transmembrane region" description="Helical" evidence="8">
    <location>
        <begin position="385"/>
        <end position="406"/>
    </location>
</feature>
<feature type="transmembrane region" description="Helical" evidence="8">
    <location>
        <begin position="359"/>
        <end position="379"/>
    </location>
</feature>
<feature type="transmembrane region" description="Helical" evidence="8">
    <location>
        <begin position="162"/>
        <end position="188"/>
    </location>
</feature>
<feature type="transmembrane region" description="Helical" evidence="8">
    <location>
        <begin position="330"/>
        <end position="347"/>
    </location>
</feature>
<dbReference type="eggNOG" id="COG0728">
    <property type="taxonomic scope" value="Bacteria"/>
</dbReference>
<dbReference type="InterPro" id="IPR004268">
    <property type="entry name" value="MurJ"/>
</dbReference>
<feature type="transmembrane region" description="Helical" evidence="8">
    <location>
        <begin position="105"/>
        <end position="129"/>
    </location>
</feature>
<name>A0A081BY51_VECG1</name>
<evidence type="ECO:0000256" key="1">
    <source>
        <dbReference type="ARBA" id="ARBA00004651"/>
    </source>
</evidence>
<feature type="transmembrane region" description="Helical" evidence="8">
    <location>
        <begin position="136"/>
        <end position="156"/>
    </location>
</feature>
<evidence type="ECO:0000256" key="6">
    <source>
        <dbReference type="ARBA" id="ARBA00022989"/>
    </source>
</evidence>
<reference evidence="9" key="1">
    <citation type="journal article" date="2015" name="PeerJ">
        <title>First genomic representation of candidate bacterial phylum KSB3 points to enhanced environmental sensing as a trigger of wastewater bulking.</title>
        <authorList>
            <person name="Sekiguchi Y."/>
            <person name="Ohashi A."/>
            <person name="Parks D.H."/>
            <person name="Yamauchi T."/>
            <person name="Tyson G.W."/>
            <person name="Hugenholtz P."/>
        </authorList>
    </citation>
    <scope>NUCLEOTIDE SEQUENCE [LARGE SCALE GENOMIC DNA]</scope>
</reference>
<dbReference type="GO" id="GO:0015648">
    <property type="term" value="F:lipid-linked peptidoglycan transporter activity"/>
    <property type="evidence" value="ECO:0007669"/>
    <property type="project" value="TreeGrafter"/>
</dbReference>
<dbReference type="EMBL" id="DF820465">
    <property type="protein sequence ID" value="GAK57256.1"/>
    <property type="molecule type" value="Genomic_DNA"/>
</dbReference>
<evidence type="ECO:0000256" key="8">
    <source>
        <dbReference type="SAM" id="Phobius"/>
    </source>
</evidence>
<dbReference type="GO" id="GO:0008360">
    <property type="term" value="P:regulation of cell shape"/>
    <property type="evidence" value="ECO:0007669"/>
    <property type="project" value="UniProtKB-KW"/>
</dbReference>
<dbReference type="PANTHER" id="PTHR47019">
    <property type="entry name" value="LIPID II FLIPPASE MURJ"/>
    <property type="match status" value="1"/>
</dbReference>
<dbReference type="Proteomes" id="UP000030661">
    <property type="component" value="Unassembled WGS sequence"/>
</dbReference>
<evidence type="ECO:0000256" key="2">
    <source>
        <dbReference type="ARBA" id="ARBA00022475"/>
    </source>
</evidence>
<comment type="subcellular location">
    <subcellularLocation>
        <location evidence="1">Cell membrane</location>
        <topology evidence="1">Multi-pass membrane protein</topology>
    </subcellularLocation>
</comment>
<dbReference type="GO" id="GO:0005886">
    <property type="term" value="C:plasma membrane"/>
    <property type="evidence" value="ECO:0007669"/>
    <property type="project" value="UniProtKB-SubCell"/>
</dbReference>
<feature type="transmembrane region" description="Helical" evidence="8">
    <location>
        <begin position="291"/>
        <end position="310"/>
    </location>
</feature>
<evidence type="ECO:0000256" key="7">
    <source>
        <dbReference type="ARBA" id="ARBA00023136"/>
    </source>
</evidence>
<evidence type="ECO:0000313" key="9">
    <source>
        <dbReference type="EMBL" id="GAK57256.1"/>
    </source>
</evidence>
<evidence type="ECO:0000256" key="4">
    <source>
        <dbReference type="ARBA" id="ARBA00022960"/>
    </source>
</evidence>
<dbReference type="Pfam" id="PF03023">
    <property type="entry name" value="MurJ"/>
    <property type="match status" value="1"/>
</dbReference>
<feature type="transmembrane region" description="Helical" evidence="8">
    <location>
        <begin position="62"/>
        <end position="85"/>
    </location>
</feature>
<protein>
    <submittedName>
        <fullName evidence="9">Virulence factor MVIN family protein</fullName>
    </submittedName>
</protein>
<keyword evidence="7 8" id="KW-0472">Membrane</keyword>
<keyword evidence="6 8" id="KW-1133">Transmembrane helix</keyword>
<evidence type="ECO:0000256" key="5">
    <source>
        <dbReference type="ARBA" id="ARBA00022984"/>
    </source>
</evidence>
<dbReference type="GO" id="GO:0009252">
    <property type="term" value="P:peptidoglycan biosynthetic process"/>
    <property type="evidence" value="ECO:0007669"/>
    <property type="project" value="UniProtKB-KW"/>
</dbReference>
<dbReference type="STRING" id="1499967.U27_04221"/>
<dbReference type="AlphaFoldDB" id="A0A081BY51"/>
<sequence length="414" mass="45217">MLSFVKSFIIAAYYGTSAELDAYFLALAPFNLILGIAAGAIQAALIPKYSELSIKQGKQYAFSFLATFLMYIIGGVIMIIGIFWWKSFFLASQFGTRFSDQQVTLMASFLKMTTLLLVFAVFNTIGSALFNAHQKFLLSASLPLAGGILSVGYIIFFRDQGVVSLMYGLLIGLAAQSCLMGGIAQRFFSDCSLTFFSLRHPEIRKTGKILSPLILGGMLGHANIIIDQMMASMLPAGSISALQYASRLHSVFTQMFVMVVSNAALPFFAQQVAQNDLHALKATFFQVAKRTLLFLLPLSLGILLFGNMFVKLAFQRGAFSVHSTLATAGAWKAYTLGLPVMAVGILATKIFNSLQENTILMYISAGNIVLNIGLNWLFMSWWGHIGIALSTTGVYCVATGMVLYLLHKKIDLFA</sequence>
<feature type="transmembrane region" description="Helical" evidence="8">
    <location>
        <begin position="209"/>
        <end position="231"/>
    </location>
</feature>
<dbReference type="InterPro" id="IPR051050">
    <property type="entry name" value="Lipid_II_flippase_MurJ/MviN"/>
</dbReference>
<gene>
    <name evidence="9" type="ORF">U27_04221</name>
</gene>
<organism evidence="9">
    <name type="scientific">Vecturithrix granuli</name>
    <dbReference type="NCBI Taxonomy" id="1499967"/>
    <lineage>
        <taxon>Bacteria</taxon>
        <taxon>Candidatus Moduliflexota</taxon>
        <taxon>Candidatus Vecturitrichia</taxon>
        <taxon>Candidatus Vecturitrichales</taxon>
        <taxon>Candidatus Vecturitrichaceae</taxon>
        <taxon>Candidatus Vecturithrix</taxon>
    </lineage>
</organism>
<feature type="transmembrane region" description="Helical" evidence="8">
    <location>
        <begin position="22"/>
        <end position="41"/>
    </location>
</feature>
<proteinExistence type="predicted"/>
<keyword evidence="3 8" id="KW-0812">Transmembrane</keyword>
<accession>A0A081BY51</accession>
<dbReference type="HOGENOM" id="CLU_006797_4_1_0"/>
<dbReference type="PRINTS" id="PR01806">
    <property type="entry name" value="VIRFACTRMVIN"/>
</dbReference>
<evidence type="ECO:0000313" key="10">
    <source>
        <dbReference type="Proteomes" id="UP000030661"/>
    </source>
</evidence>
<dbReference type="PANTHER" id="PTHR47019:SF1">
    <property type="entry name" value="LIPID II FLIPPASE MURJ"/>
    <property type="match status" value="1"/>
</dbReference>
<feature type="transmembrane region" description="Helical" evidence="8">
    <location>
        <begin position="251"/>
        <end position="270"/>
    </location>
</feature>
<dbReference type="GO" id="GO:0034204">
    <property type="term" value="P:lipid translocation"/>
    <property type="evidence" value="ECO:0007669"/>
    <property type="project" value="TreeGrafter"/>
</dbReference>
<evidence type="ECO:0000256" key="3">
    <source>
        <dbReference type="ARBA" id="ARBA00022692"/>
    </source>
</evidence>
<keyword evidence="10" id="KW-1185">Reference proteome</keyword>